<dbReference type="Gene3D" id="1.10.10.10">
    <property type="entry name" value="Winged helix-like DNA-binding domain superfamily/Winged helix DNA-binding domain"/>
    <property type="match status" value="1"/>
</dbReference>
<evidence type="ECO:0008006" key="10">
    <source>
        <dbReference type="Google" id="ProtNLM"/>
    </source>
</evidence>
<evidence type="ECO:0000256" key="2">
    <source>
        <dbReference type="ARBA" id="ARBA00022491"/>
    </source>
</evidence>
<sequence>MTSFRESRKILSFYKLPVTQSRLEILHAFLCASAALDQGAIARYCTYKPDRATIYRNLQVLVARGVLHTVPSADTNVYYALHPPDVHQQAHQHFLCVQCKELTCIPEAPVPETCVPEGFEASGRDMILKGVCRKCRAAIAR</sequence>
<dbReference type="GO" id="GO:0003700">
    <property type="term" value="F:DNA-binding transcription factor activity"/>
    <property type="evidence" value="ECO:0007669"/>
    <property type="project" value="InterPro"/>
</dbReference>
<dbReference type="GO" id="GO:1900376">
    <property type="term" value="P:regulation of secondary metabolite biosynthetic process"/>
    <property type="evidence" value="ECO:0007669"/>
    <property type="project" value="TreeGrafter"/>
</dbReference>
<comment type="similarity">
    <text evidence="1">Belongs to the Fur family.</text>
</comment>
<evidence type="ECO:0000256" key="4">
    <source>
        <dbReference type="ARBA" id="ARBA00023015"/>
    </source>
</evidence>
<organism evidence="8 9">
    <name type="scientific">Chitinophaga parva</name>
    <dbReference type="NCBI Taxonomy" id="2169414"/>
    <lineage>
        <taxon>Bacteria</taxon>
        <taxon>Pseudomonadati</taxon>
        <taxon>Bacteroidota</taxon>
        <taxon>Chitinophagia</taxon>
        <taxon>Chitinophagales</taxon>
        <taxon>Chitinophagaceae</taxon>
        <taxon>Chitinophaga</taxon>
    </lineage>
</organism>
<dbReference type="AlphaFoldDB" id="A0A2T7BD12"/>
<feature type="binding site" evidence="7">
    <location>
        <position position="96"/>
    </location>
    <ligand>
        <name>Zn(2+)</name>
        <dbReference type="ChEBI" id="CHEBI:29105"/>
    </ligand>
</feature>
<comment type="cofactor">
    <cofactor evidence="7">
        <name>Zn(2+)</name>
        <dbReference type="ChEBI" id="CHEBI:29105"/>
    </cofactor>
    <text evidence="7">Binds 1 zinc ion per subunit.</text>
</comment>
<dbReference type="InterPro" id="IPR036388">
    <property type="entry name" value="WH-like_DNA-bd_sf"/>
</dbReference>
<evidence type="ECO:0000256" key="5">
    <source>
        <dbReference type="ARBA" id="ARBA00023125"/>
    </source>
</evidence>
<keyword evidence="7" id="KW-0479">Metal-binding</keyword>
<dbReference type="GO" id="GO:0045892">
    <property type="term" value="P:negative regulation of DNA-templated transcription"/>
    <property type="evidence" value="ECO:0007669"/>
    <property type="project" value="TreeGrafter"/>
</dbReference>
<gene>
    <name evidence="8" type="ORF">DCC81_21070</name>
</gene>
<dbReference type="RefSeq" id="WP_108688654.1">
    <property type="nucleotide sequence ID" value="NZ_QCYK01000003.1"/>
</dbReference>
<keyword evidence="5" id="KW-0238">DNA-binding</keyword>
<dbReference type="GO" id="GO:0000976">
    <property type="term" value="F:transcription cis-regulatory region binding"/>
    <property type="evidence" value="ECO:0007669"/>
    <property type="project" value="TreeGrafter"/>
</dbReference>
<dbReference type="Pfam" id="PF01475">
    <property type="entry name" value="FUR"/>
    <property type="match status" value="1"/>
</dbReference>
<feature type="binding site" evidence="7">
    <location>
        <position position="132"/>
    </location>
    <ligand>
        <name>Zn(2+)</name>
        <dbReference type="ChEBI" id="CHEBI:29105"/>
    </ligand>
</feature>
<accession>A0A2T7BD12</accession>
<dbReference type="EMBL" id="QCYK01000003">
    <property type="protein sequence ID" value="PUZ22910.1"/>
    <property type="molecule type" value="Genomic_DNA"/>
</dbReference>
<dbReference type="Proteomes" id="UP000244450">
    <property type="component" value="Unassembled WGS sequence"/>
</dbReference>
<dbReference type="InterPro" id="IPR036390">
    <property type="entry name" value="WH_DNA-bd_sf"/>
</dbReference>
<keyword evidence="3 7" id="KW-0862">Zinc</keyword>
<dbReference type="SUPFAM" id="SSF46785">
    <property type="entry name" value="Winged helix' DNA-binding domain"/>
    <property type="match status" value="1"/>
</dbReference>
<evidence type="ECO:0000256" key="3">
    <source>
        <dbReference type="ARBA" id="ARBA00022833"/>
    </source>
</evidence>
<evidence type="ECO:0000313" key="8">
    <source>
        <dbReference type="EMBL" id="PUZ22910.1"/>
    </source>
</evidence>
<feature type="binding site" evidence="7">
    <location>
        <position position="135"/>
    </location>
    <ligand>
        <name>Zn(2+)</name>
        <dbReference type="ChEBI" id="CHEBI:29105"/>
    </ligand>
</feature>
<name>A0A2T7BD12_9BACT</name>
<evidence type="ECO:0000313" key="9">
    <source>
        <dbReference type="Proteomes" id="UP000244450"/>
    </source>
</evidence>
<keyword evidence="9" id="KW-1185">Reference proteome</keyword>
<evidence type="ECO:0000256" key="7">
    <source>
        <dbReference type="PIRSR" id="PIRSR602481-1"/>
    </source>
</evidence>
<reference evidence="8 9" key="1">
    <citation type="submission" date="2018-04" db="EMBL/GenBank/DDBJ databases">
        <title>Chitinophaga fuyangensis sp. nov., isolated from soil in a chemical factory.</title>
        <authorList>
            <person name="Chen K."/>
        </authorList>
    </citation>
    <scope>NUCLEOTIDE SEQUENCE [LARGE SCALE GENOMIC DNA]</scope>
    <source>
        <strain evidence="8 9">LY-1</strain>
    </source>
</reference>
<proteinExistence type="inferred from homology"/>
<dbReference type="GO" id="GO:0008270">
    <property type="term" value="F:zinc ion binding"/>
    <property type="evidence" value="ECO:0007669"/>
    <property type="project" value="TreeGrafter"/>
</dbReference>
<keyword evidence="2" id="KW-0678">Repressor</keyword>
<keyword evidence="4" id="KW-0805">Transcription regulation</keyword>
<protein>
    <recommendedName>
        <fullName evidence="10">Fur family transcriptional regulator</fullName>
    </recommendedName>
</protein>
<feature type="binding site" evidence="7">
    <location>
        <position position="99"/>
    </location>
    <ligand>
        <name>Zn(2+)</name>
        <dbReference type="ChEBI" id="CHEBI:29105"/>
    </ligand>
</feature>
<keyword evidence="6" id="KW-0804">Transcription</keyword>
<dbReference type="OrthoDB" id="594893at2"/>
<dbReference type="Gene3D" id="3.30.1490.190">
    <property type="match status" value="1"/>
</dbReference>
<dbReference type="PANTHER" id="PTHR33202">
    <property type="entry name" value="ZINC UPTAKE REGULATION PROTEIN"/>
    <property type="match status" value="1"/>
</dbReference>
<dbReference type="PANTHER" id="PTHR33202:SF7">
    <property type="entry name" value="FERRIC UPTAKE REGULATION PROTEIN"/>
    <property type="match status" value="1"/>
</dbReference>
<evidence type="ECO:0000256" key="6">
    <source>
        <dbReference type="ARBA" id="ARBA00023163"/>
    </source>
</evidence>
<dbReference type="InterPro" id="IPR002481">
    <property type="entry name" value="FUR"/>
</dbReference>
<comment type="caution">
    <text evidence="8">The sequence shown here is derived from an EMBL/GenBank/DDBJ whole genome shotgun (WGS) entry which is preliminary data.</text>
</comment>
<evidence type="ECO:0000256" key="1">
    <source>
        <dbReference type="ARBA" id="ARBA00007957"/>
    </source>
</evidence>
<dbReference type="InterPro" id="IPR043135">
    <property type="entry name" value="Fur_C"/>
</dbReference>